<sequence length="62" mass="7315">MGDAMWDPTQGQLFPMRRLSLPDTPEVALLCKILDDPEVDNETKQRIHRKLGRIWLEHNILY</sequence>
<evidence type="ECO:0000313" key="1">
    <source>
        <dbReference type="EMBL" id="CRY97653.1"/>
    </source>
</evidence>
<reference evidence="1" key="2">
    <citation type="submission" date="2015-07" db="EMBL/GenBank/DDBJ databases">
        <title>Plasmids, circular viruses and viroids from rat gut.</title>
        <authorList>
            <person name="Jorgensen T.J."/>
            <person name="Hansen M.A."/>
            <person name="Xu Z."/>
            <person name="Tabak M.A."/>
            <person name="Sorensen S.J."/>
            <person name="Hansen L.H."/>
        </authorList>
    </citation>
    <scope>NUCLEOTIDE SEQUENCE</scope>
    <source>
        <strain evidence="1">RGFK1677</strain>
    </source>
</reference>
<name>A0A0H5Q6V7_9ZZZZ</name>
<accession>A0A0H5Q6V7</accession>
<organism evidence="1">
    <name type="scientific">uncultured prokaryote</name>
    <dbReference type="NCBI Taxonomy" id="198431"/>
    <lineage>
        <taxon>unclassified sequences</taxon>
        <taxon>environmental samples</taxon>
    </lineage>
</organism>
<dbReference type="EMBL" id="LN854180">
    <property type="protein sequence ID" value="CRY97653.1"/>
    <property type="molecule type" value="Genomic_DNA"/>
</dbReference>
<reference evidence="1" key="1">
    <citation type="submission" date="2015-06" db="EMBL/GenBank/DDBJ databases">
        <authorList>
            <person name="Joergensen T."/>
        </authorList>
    </citation>
    <scope>NUCLEOTIDE SEQUENCE</scope>
    <source>
        <strain evidence="1">RGFK1677</strain>
    </source>
</reference>
<proteinExistence type="predicted"/>
<protein>
    <submittedName>
        <fullName evidence="1">Uncharacterized protein</fullName>
    </submittedName>
</protein>
<dbReference type="AlphaFoldDB" id="A0A0H5Q6V7"/>